<dbReference type="GO" id="GO:0043590">
    <property type="term" value="C:bacterial nucleoid"/>
    <property type="evidence" value="ECO:0007669"/>
    <property type="project" value="TreeGrafter"/>
</dbReference>
<dbReference type="PANTHER" id="PTHR33991:SF1">
    <property type="entry name" value="DNA REPAIR PROTEIN RECO"/>
    <property type="match status" value="1"/>
</dbReference>
<name>A0A9D2HYI7_9BACE</name>
<evidence type="ECO:0000313" key="7">
    <source>
        <dbReference type="Proteomes" id="UP000823862"/>
    </source>
</evidence>
<organism evidence="6 7">
    <name type="scientific">Candidatus Bacteroides avicola</name>
    <dbReference type="NCBI Taxonomy" id="2838468"/>
    <lineage>
        <taxon>Bacteria</taxon>
        <taxon>Pseudomonadati</taxon>
        <taxon>Bacteroidota</taxon>
        <taxon>Bacteroidia</taxon>
        <taxon>Bacteroidales</taxon>
        <taxon>Bacteroidaceae</taxon>
        <taxon>Bacteroides</taxon>
    </lineage>
</organism>
<dbReference type="InterPro" id="IPR012340">
    <property type="entry name" value="NA-bd_OB-fold"/>
</dbReference>
<dbReference type="Pfam" id="PF11967">
    <property type="entry name" value="RecO_N"/>
    <property type="match status" value="1"/>
</dbReference>
<dbReference type="Pfam" id="PF02565">
    <property type="entry name" value="RecO_C"/>
    <property type="match status" value="1"/>
</dbReference>
<keyword evidence="1 4" id="KW-0227">DNA damage</keyword>
<evidence type="ECO:0000256" key="4">
    <source>
        <dbReference type="HAMAP-Rule" id="MF_00201"/>
    </source>
</evidence>
<reference evidence="6" key="1">
    <citation type="journal article" date="2021" name="PeerJ">
        <title>Extensive microbial diversity within the chicken gut microbiome revealed by metagenomics and culture.</title>
        <authorList>
            <person name="Gilroy R."/>
            <person name="Ravi A."/>
            <person name="Getino M."/>
            <person name="Pursley I."/>
            <person name="Horton D.L."/>
            <person name="Alikhan N.F."/>
            <person name="Baker D."/>
            <person name="Gharbi K."/>
            <person name="Hall N."/>
            <person name="Watson M."/>
            <person name="Adriaenssens E.M."/>
            <person name="Foster-Nyarko E."/>
            <person name="Jarju S."/>
            <person name="Secka A."/>
            <person name="Antonio M."/>
            <person name="Oren A."/>
            <person name="Chaudhuri R.R."/>
            <person name="La Ragione R."/>
            <person name="Hildebrand F."/>
            <person name="Pallen M.J."/>
        </authorList>
    </citation>
    <scope>NUCLEOTIDE SEQUENCE</scope>
    <source>
        <strain evidence="6">ChiHjej12B11-9795</strain>
    </source>
</reference>
<reference evidence="6" key="2">
    <citation type="submission" date="2021-04" db="EMBL/GenBank/DDBJ databases">
        <authorList>
            <person name="Gilroy R."/>
        </authorList>
    </citation>
    <scope>NUCLEOTIDE SEQUENCE</scope>
    <source>
        <strain evidence="6">ChiHjej12B11-9795</strain>
    </source>
</reference>
<dbReference type="Proteomes" id="UP000823862">
    <property type="component" value="Unassembled WGS sequence"/>
</dbReference>
<dbReference type="InterPro" id="IPR037278">
    <property type="entry name" value="ARFGAP/RecO"/>
</dbReference>
<comment type="function">
    <text evidence="4">Involved in DNA repair and RecF pathway recombination.</text>
</comment>
<dbReference type="EMBL" id="DWZI01000046">
    <property type="protein sequence ID" value="HJA86443.1"/>
    <property type="molecule type" value="Genomic_DNA"/>
</dbReference>
<dbReference type="AlphaFoldDB" id="A0A9D2HYI7"/>
<dbReference type="PANTHER" id="PTHR33991">
    <property type="entry name" value="DNA REPAIR PROTEIN RECO"/>
    <property type="match status" value="1"/>
</dbReference>
<proteinExistence type="inferred from homology"/>
<dbReference type="InterPro" id="IPR022572">
    <property type="entry name" value="DNA_rep/recomb_RecO_N"/>
</dbReference>
<dbReference type="InterPro" id="IPR003717">
    <property type="entry name" value="RecO"/>
</dbReference>
<comment type="similarity">
    <text evidence="4">Belongs to the RecO family.</text>
</comment>
<feature type="domain" description="DNA replication/recombination mediator RecO N-terminal" evidence="5">
    <location>
        <begin position="1"/>
        <end position="75"/>
    </location>
</feature>
<keyword evidence="2 4" id="KW-0233">DNA recombination</keyword>
<sequence>MLQKTRGIVLRTIKYKDTAQIATIYTEVAGRVSFRVPVTRSRHASVRSSQFQPLALVELEADFRRTARMCVLHGARPFVPFVSLPFHPYKSAMALFLAEVLYEVLCEGGEDSPLFAYLVNALIWLDRCPEGFSNFHLVFLMRLLRFVGLHPNVEGYVPGCWFDLRSACFTAARPVAHSDFLWPQEAELLPRLLRMNFDTMRFFTFSRQQRARCLDVIIDYYCLHVPGFHRPKSLEVLHELFD</sequence>
<protein>
    <recommendedName>
        <fullName evidence="4">DNA repair protein RecO</fullName>
    </recommendedName>
    <alternativeName>
        <fullName evidence="4">Recombination protein O</fullName>
    </alternativeName>
</protein>
<dbReference type="GO" id="GO:0006302">
    <property type="term" value="P:double-strand break repair"/>
    <property type="evidence" value="ECO:0007669"/>
    <property type="project" value="TreeGrafter"/>
</dbReference>
<evidence type="ECO:0000256" key="2">
    <source>
        <dbReference type="ARBA" id="ARBA00023172"/>
    </source>
</evidence>
<comment type="caution">
    <text evidence="6">The sequence shown here is derived from an EMBL/GenBank/DDBJ whole genome shotgun (WGS) entry which is preliminary data.</text>
</comment>
<evidence type="ECO:0000256" key="1">
    <source>
        <dbReference type="ARBA" id="ARBA00022763"/>
    </source>
</evidence>
<keyword evidence="3 4" id="KW-0234">DNA repair</keyword>
<evidence type="ECO:0000313" key="6">
    <source>
        <dbReference type="EMBL" id="HJA86443.1"/>
    </source>
</evidence>
<dbReference type="GO" id="GO:0006310">
    <property type="term" value="P:DNA recombination"/>
    <property type="evidence" value="ECO:0007669"/>
    <property type="project" value="UniProtKB-UniRule"/>
</dbReference>
<dbReference type="HAMAP" id="MF_00201">
    <property type="entry name" value="RecO"/>
    <property type="match status" value="1"/>
</dbReference>
<evidence type="ECO:0000256" key="3">
    <source>
        <dbReference type="ARBA" id="ARBA00023204"/>
    </source>
</evidence>
<dbReference type="Gene3D" id="2.40.50.140">
    <property type="entry name" value="Nucleic acid-binding proteins"/>
    <property type="match status" value="1"/>
</dbReference>
<evidence type="ECO:0000259" key="5">
    <source>
        <dbReference type="Pfam" id="PF11967"/>
    </source>
</evidence>
<gene>
    <name evidence="4" type="primary">recO</name>
    <name evidence="6" type="ORF">H9950_09705</name>
</gene>
<accession>A0A9D2HYI7</accession>
<dbReference type="SUPFAM" id="SSF57863">
    <property type="entry name" value="ArfGap/RecO-like zinc finger"/>
    <property type="match status" value="1"/>
</dbReference>